<evidence type="ECO:0000256" key="5">
    <source>
        <dbReference type="ARBA" id="ARBA00022737"/>
    </source>
</evidence>
<dbReference type="InterPro" id="IPR015943">
    <property type="entry name" value="WD40/YVTN_repeat-like_dom_sf"/>
</dbReference>
<evidence type="ECO:0000313" key="8">
    <source>
        <dbReference type="EMBL" id="KNE68253.1"/>
    </source>
</evidence>
<dbReference type="PRINTS" id="PR00320">
    <property type="entry name" value="GPROTEINBRPT"/>
</dbReference>
<dbReference type="EMBL" id="GG745356">
    <property type="protein sequence ID" value="KNE68253.1"/>
    <property type="molecule type" value="Genomic_DNA"/>
</dbReference>
<dbReference type="AlphaFoldDB" id="A0A0L0T0D9"/>
<dbReference type="GO" id="GO:0032956">
    <property type="term" value="P:regulation of actin cytoskeleton organization"/>
    <property type="evidence" value="ECO:0007669"/>
    <property type="project" value="TreeGrafter"/>
</dbReference>
<proteinExistence type="inferred from homology"/>
<keyword evidence="4 7" id="KW-0853">WD repeat</keyword>
<reference evidence="8 9" key="1">
    <citation type="submission" date="2009-11" db="EMBL/GenBank/DDBJ databases">
        <title>Annotation of Allomyces macrogynus ATCC 38327.</title>
        <authorList>
            <consortium name="The Broad Institute Genome Sequencing Platform"/>
            <person name="Russ C."/>
            <person name="Cuomo C."/>
            <person name="Burger G."/>
            <person name="Gray M.W."/>
            <person name="Holland P.W.H."/>
            <person name="King N."/>
            <person name="Lang F.B.F."/>
            <person name="Roger A.J."/>
            <person name="Ruiz-Trillo I."/>
            <person name="Young S.K."/>
            <person name="Zeng Q."/>
            <person name="Gargeya S."/>
            <person name="Fitzgerald M."/>
            <person name="Haas B."/>
            <person name="Abouelleil A."/>
            <person name="Alvarado L."/>
            <person name="Arachchi H.M."/>
            <person name="Berlin A."/>
            <person name="Chapman S.B."/>
            <person name="Gearin G."/>
            <person name="Goldberg J."/>
            <person name="Griggs A."/>
            <person name="Gujja S."/>
            <person name="Hansen M."/>
            <person name="Heiman D."/>
            <person name="Howarth C."/>
            <person name="Larimer J."/>
            <person name="Lui A."/>
            <person name="MacDonald P.J.P."/>
            <person name="McCowen C."/>
            <person name="Montmayeur A."/>
            <person name="Murphy C."/>
            <person name="Neiman D."/>
            <person name="Pearson M."/>
            <person name="Priest M."/>
            <person name="Roberts A."/>
            <person name="Saif S."/>
            <person name="Shea T."/>
            <person name="Sisk P."/>
            <person name="Stolte C."/>
            <person name="Sykes S."/>
            <person name="Wortman J."/>
            <person name="Nusbaum C."/>
            <person name="Birren B."/>
        </authorList>
    </citation>
    <scope>NUCLEOTIDE SEQUENCE [LARGE SCALE GENOMIC DNA]</scope>
    <source>
        <strain evidence="8 9">ATCC 38327</strain>
    </source>
</reference>
<keyword evidence="9" id="KW-1185">Reference proteome</keyword>
<sequence length="310" mass="34025">MAVATSAVILVTAGYDHTIRFWDAPSGNCYRTVQFQSSQVNKLAISPDKKFVVAAGNGTIKFFDVASGNANPIMSFDGHVGNVTALQFQADGRWFVSGGEDRTVKIWDMRTPTPTRDYDHRAPVTDVQIHPNQGELVTCDQAGSVKIWDLSANSCTHQLLPEEDAAMRSVAVSSTADTLIAGNNKGNVYIWKWVGAELQPIRQLLAHKKYLLKCMLSPDDQMLVTCSADSTVKVWDTTNYSYQLVRTLTGHQRWVWDCAFSADSAYLVTASSDHSARLWEVATGKLAGQFMGHHKAAVCVALHDQQTPSA</sequence>
<dbReference type="STRING" id="578462.A0A0L0T0D9"/>
<dbReference type="InterPro" id="IPR001680">
    <property type="entry name" value="WD40_rpt"/>
</dbReference>
<dbReference type="InterPro" id="IPR036322">
    <property type="entry name" value="WD40_repeat_dom_sf"/>
</dbReference>
<dbReference type="SUPFAM" id="SSF50978">
    <property type="entry name" value="WD40 repeat-like"/>
    <property type="match status" value="1"/>
</dbReference>
<dbReference type="GO" id="GO:0031931">
    <property type="term" value="C:TORC1 complex"/>
    <property type="evidence" value="ECO:0007669"/>
    <property type="project" value="InterPro"/>
</dbReference>
<dbReference type="PANTHER" id="PTHR19842:SF0">
    <property type="entry name" value="TARGET OF RAPAMYCIN COMPLEX SUBUNIT LST8"/>
    <property type="match status" value="1"/>
</dbReference>
<dbReference type="PANTHER" id="PTHR19842">
    <property type="entry name" value="G BETA-LIKE PROTEIN GBL"/>
    <property type="match status" value="1"/>
</dbReference>
<dbReference type="Proteomes" id="UP000054350">
    <property type="component" value="Unassembled WGS sequence"/>
</dbReference>
<dbReference type="GO" id="GO:0051897">
    <property type="term" value="P:positive regulation of phosphatidylinositol 3-kinase/protein kinase B signal transduction"/>
    <property type="evidence" value="ECO:0007669"/>
    <property type="project" value="UniProtKB-ARBA"/>
</dbReference>
<evidence type="ECO:0000256" key="3">
    <source>
        <dbReference type="ARBA" id="ARBA00022490"/>
    </source>
</evidence>
<feature type="repeat" description="WD" evidence="7">
    <location>
        <begin position="117"/>
        <end position="158"/>
    </location>
</feature>
<feature type="repeat" description="WD" evidence="7">
    <location>
        <begin position="76"/>
        <end position="117"/>
    </location>
</feature>
<comment type="similarity">
    <text evidence="2">Belongs to the WD repeat LST8 family.</text>
</comment>
<dbReference type="Pfam" id="PF00400">
    <property type="entry name" value="WD40"/>
    <property type="match status" value="6"/>
</dbReference>
<feature type="repeat" description="WD" evidence="7">
    <location>
        <begin position="204"/>
        <end position="245"/>
    </location>
</feature>
<dbReference type="VEuPathDB" id="FungiDB:AMAG_12927"/>
<evidence type="ECO:0000256" key="2">
    <source>
        <dbReference type="ARBA" id="ARBA00009890"/>
    </source>
</evidence>
<dbReference type="InterPro" id="IPR019775">
    <property type="entry name" value="WD40_repeat_CS"/>
</dbReference>
<reference evidence="9" key="2">
    <citation type="submission" date="2009-11" db="EMBL/GenBank/DDBJ databases">
        <title>The Genome Sequence of Allomyces macrogynus strain ATCC 38327.</title>
        <authorList>
            <consortium name="The Broad Institute Genome Sequencing Platform"/>
            <person name="Russ C."/>
            <person name="Cuomo C."/>
            <person name="Shea T."/>
            <person name="Young S.K."/>
            <person name="Zeng Q."/>
            <person name="Koehrsen M."/>
            <person name="Haas B."/>
            <person name="Borodovsky M."/>
            <person name="Guigo R."/>
            <person name="Alvarado L."/>
            <person name="Berlin A."/>
            <person name="Borenstein D."/>
            <person name="Chen Z."/>
            <person name="Engels R."/>
            <person name="Freedman E."/>
            <person name="Gellesch M."/>
            <person name="Goldberg J."/>
            <person name="Griggs A."/>
            <person name="Gujja S."/>
            <person name="Heiman D."/>
            <person name="Hepburn T."/>
            <person name="Howarth C."/>
            <person name="Jen D."/>
            <person name="Larson L."/>
            <person name="Lewis B."/>
            <person name="Mehta T."/>
            <person name="Park D."/>
            <person name="Pearson M."/>
            <person name="Roberts A."/>
            <person name="Saif S."/>
            <person name="Shenoy N."/>
            <person name="Sisk P."/>
            <person name="Stolte C."/>
            <person name="Sykes S."/>
            <person name="Walk T."/>
            <person name="White J."/>
            <person name="Yandava C."/>
            <person name="Burger G."/>
            <person name="Gray M.W."/>
            <person name="Holland P.W.H."/>
            <person name="King N."/>
            <person name="Lang F.B.F."/>
            <person name="Roger A.J."/>
            <person name="Ruiz-Trillo I."/>
            <person name="Lander E."/>
            <person name="Nusbaum C."/>
        </authorList>
    </citation>
    <scope>NUCLEOTIDE SEQUENCE [LARGE SCALE GENOMIC DNA]</scope>
    <source>
        <strain evidence="9">ATCC 38327</strain>
    </source>
</reference>
<accession>A0A0L0T0D9</accession>
<dbReference type="eggNOG" id="KOG0315">
    <property type="taxonomic scope" value="Eukaryota"/>
</dbReference>
<dbReference type="GO" id="GO:0038203">
    <property type="term" value="P:TORC2 signaling"/>
    <property type="evidence" value="ECO:0007669"/>
    <property type="project" value="UniProtKB-ARBA"/>
</dbReference>
<protein>
    <recommendedName>
        <fullName evidence="6">Protein LST8 homolog</fullName>
    </recommendedName>
</protein>
<keyword evidence="3" id="KW-0963">Cytoplasm</keyword>
<organism evidence="8 9">
    <name type="scientific">Allomyces macrogynus (strain ATCC 38327)</name>
    <name type="common">Allomyces javanicus var. macrogynus</name>
    <dbReference type="NCBI Taxonomy" id="578462"/>
    <lineage>
        <taxon>Eukaryota</taxon>
        <taxon>Fungi</taxon>
        <taxon>Fungi incertae sedis</taxon>
        <taxon>Blastocladiomycota</taxon>
        <taxon>Blastocladiomycetes</taxon>
        <taxon>Blastocladiales</taxon>
        <taxon>Blastocladiaceae</taxon>
        <taxon>Allomyces</taxon>
    </lineage>
</organism>
<evidence type="ECO:0000256" key="1">
    <source>
        <dbReference type="ARBA" id="ARBA00004496"/>
    </source>
</evidence>
<dbReference type="Gene3D" id="2.130.10.10">
    <property type="entry name" value="YVTN repeat-like/Quinoprotein amine dehydrogenase"/>
    <property type="match status" value="1"/>
</dbReference>
<dbReference type="PROSITE" id="PS50294">
    <property type="entry name" value="WD_REPEATS_REGION"/>
    <property type="match status" value="4"/>
</dbReference>
<evidence type="ECO:0000256" key="4">
    <source>
        <dbReference type="ARBA" id="ARBA00022574"/>
    </source>
</evidence>
<dbReference type="InterPro" id="IPR037588">
    <property type="entry name" value="MLST8"/>
</dbReference>
<dbReference type="FunFam" id="2.130.10.10:FF:000505">
    <property type="entry name" value="Blast:Protein LST8 homolog"/>
    <property type="match status" value="1"/>
</dbReference>
<dbReference type="PROSITE" id="PS50082">
    <property type="entry name" value="WD_REPEATS_2"/>
    <property type="match status" value="5"/>
</dbReference>
<dbReference type="GO" id="GO:0031932">
    <property type="term" value="C:TORC2 complex"/>
    <property type="evidence" value="ECO:0007669"/>
    <property type="project" value="InterPro"/>
</dbReference>
<feature type="repeat" description="WD" evidence="7">
    <location>
        <begin position="1"/>
        <end position="32"/>
    </location>
</feature>
<dbReference type="SMART" id="SM00320">
    <property type="entry name" value="WD40"/>
    <property type="match status" value="6"/>
</dbReference>
<dbReference type="GO" id="GO:0005737">
    <property type="term" value="C:cytoplasm"/>
    <property type="evidence" value="ECO:0007669"/>
    <property type="project" value="UniProtKB-SubCell"/>
</dbReference>
<evidence type="ECO:0000256" key="6">
    <source>
        <dbReference type="ARBA" id="ARBA00074814"/>
    </source>
</evidence>
<dbReference type="OrthoDB" id="400at2759"/>
<feature type="repeat" description="WD" evidence="7">
    <location>
        <begin position="248"/>
        <end position="289"/>
    </location>
</feature>
<comment type="subcellular location">
    <subcellularLocation>
        <location evidence="1">Cytoplasm</location>
    </subcellularLocation>
</comment>
<dbReference type="InterPro" id="IPR020472">
    <property type="entry name" value="WD40_PAC1"/>
</dbReference>
<name>A0A0L0T0D9_ALLM3</name>
<dbReference type="OMA" id="AYNGHSH"/>
<dbReference type="PROSITE" id="PS00678">
    <property type="entry name" value="WD_REPEATS_1"/>
    <property type="match status" value="1"/>
</dbReference>
<dbReference type="GO" id="GO:0032535">
    <property type="term" value="P:regulation of cellular component size"/>
    <property type="evidence" value="ECO:0007669"/>
    <property type="project" value="UniProtKB-ARBA"/>
</dbReference>
<evidence type="ECO:0000313" key="9">
    <source>
        <dbReference type="Proteomes" id="UP000054350"/>
    </source>
</evidence>
<dbReference type="CDD" id="cd00200">
    <property type="entry name" value="WD40"/>
    <property type="match status" value="1"/>
</dbReference>
<evidence type="ECO:0000256" key="7">
    <source>
        <dbReference type="PROSITE-ProRule" id="PRU00221"/>
    </source>
</evidence>
<keyword evidence="5" id="KW-0677">Repeat</keyword>
<gene>
    <name evidence="8" type="ORF">AMAG_12927</name>
</gene>